<evidence type="ECO:0000259" key="1">
    <source>
        <dbReference type="PROSITE" id="PS51186"/>
    </source>
</evidence>
<sequence length="339" mass="37043">MGIFRSDDVAVGDRIVVRRLLPDTPGHLTDIIGHVVNVSPLVVRPQLVGGLESTAEAVEIPAELIKVVRKLSPRRIRNSDIRAVEVATAKAFPGIEHTWTTDGQWLMRAGDGITERSNSAAPLGRSAGFGTVPLAELREFYARHDLPVKVLIPERIGAPAEKLVETGGWRLGPEIIVMTRPLADLHLKEERSLVPELEFRLDAQPDADWLALYNFRGQPLPVEALRLLQDQIDGEMGFGRLLTAAGETVAITRGTLTASEDGRFWLGYSAVEVATAHRRRGLGTRLGAEMLAWGAASGATDAYLQVIASNAAGRALYAKLGFIEHHRHRYARLEEPTEG</sequence>
<dbReference type="RefSeq" id="WP_040086830.1">
    <property type="nucleotide sequence ID" value="NZ_BCSU01000001.1"/>
</dbReference>
<dbReference type="STRING" id="1223515.B842_11430"/>
<dbReference type="HOGENOM" id="CLU_048109_3_0_11"/>
<dbReference type="EMBL" id="CP005286">
    <property type="protein sequence ID" value="AJE34133.1"/>
    <property type="molecule type" value="Genomic_DNA"/>
</dbReference>
<dbReference type="Pfam" id="PF24553">
    <property type="entry name" value="Rv0428c_C"/>
    <property type="match status" value="1"/>
</dbReference>
<dbReference type="Gene3D" id="3.40.630.30">
    <property type="match status" value="1"/>
</dbReference>
<dbReference type="InterPro" id="IPR000182">
    <property type="entry name" value="GNAT_dom"/>
</dbReference>
<dbReference type="PANTHER" id="PTHR43072">
    <property type="entry name" value="N-ACETYLTRANSFERASE"/>
    <property type="match status" value="1"/>
</dbReference>
<feature type="domain" description="N-acetyltransferase" evidence="1">
    <location>
        <begin position="197"/>
        <end position="339"/>
    </location>
</feature>
<proteinExistence type="predicted"/>
<organism evidence="2 3">
    <name type="scientific">Corynebacterium humireducens NBRC 106098 = DSM 45392</name>
    <dbReference type="NCBI Taxonomy" id="1223515"/>
    <lineage>
        <taxon>Bacteria</taxon>
        <taxon>Bacillati</taxon>
        <taxon>Actinomycetota</taxon>
        <taxon>Actinomycetes</taxon>
        <taxon>Mycobacteriales</taxon>
        <taxon>Corynebacteriaceae</taxon>
        <taxon>Corynebacterium</taxon>
    </lineage>
</organism>
<evidence type="ECO:0000313" key="2">
    <source>
        <dbReference type="EMBL" id="AJE34133.1"/>
    </source>
</evidence>
<dbReference type="InterPro" id="IPR056935">
    <property type="entry name" value="Rv0428c-like_C"/>
</dbReference>
<reference evidence="2 3" key="1">
    <citation type="submission" date="2013-04" db="EMBL/GenBank/DDBJ databases">
        <title>Complete genome sequence of Corynebacterium humireducens DSM 45392(T), isolated from a wastewater-fed microbial fuel cell.</title>
        <authorList>
            <person name="Ruckert C."/>
            <person name="Albersmeier A."/>
            <person name="Kalinowski J."/>
        </authorList>
    </citation>
    <scope>NUCLEOTIDE SEQUENCE [LARGE SCALE GENOMIC DNA]</scope>
    <source>
        <strain evidence="3">MFC-5</strain>
    </source>
</reference>
<gene>
    <name evidence="2" type="ORF">B842_11430</name>
</gene>
<name>A0A0B5DD29_9CORY</name>
<protein>
    <recommendedName>
        <fullName evidence="1">N-acetyltransferase domain-containing protein</fullName>
    </recommendedName>
</protein>
<dbReference type="AlphaFoldDB" id="A0A0B5DD29"/>
<dbReference type="Proteomes" id="UP000031524">
    <property type="component" value="Chromosome"/>
</dbReference>
<dbReference type="InterPro" id="IPR016181">
    <property type="entry name" value="Acyl_CoA_acyltransferase"/>
</dbReference>
<keyword evidence="3" id="KW-1185">Reference proteome</keyword>
<dbReference type="SUPFAM" id="SSF55729">
    <property type="entry name" value="Acyl-CoA N-acyltransferases (Nat)"/>
    <property type="match status" value="1"/>
</dbReference>
<dbReference type="GO" id="GO:0016747">
    <property type="term" value="F:acyltransferase activity, transferring groups other than amino-acyl groups"/>
    <property type="evidence" value="ECO:0007669"/>
    <property type="project" value="InterPro"/>
</dbReference>
<dbReference type="KEGG" id="chm:B842_11430"/>
<dbReference type="OrthoDB" id="9775595at2"/>
<accession>A0A0B5DD29</accession>
<dbReference type="PROSITE" id="PS51186">
    <property type="entry name" value="GNAT"/>
    <property type="match status" value="1"/>
</dbReference>
<evidence type="ECO:0000313" key="3">
    <source>
        <dbReference type="Proteomes" id="UP000031524"/>
    </source>
</evidence>
<dbReference type="PANTHER" id="PTHR43072:SF60">
    <property type="entry name" value="L-2,4-DIAMINOBUTYRIC ACID ACETYLTRANSFERASE"/>
    <property type="match status" value="1"/>
</dbReference>